<protein>
    <submittedName>
        <fullName evidence="1">Uncharacterized protein</fullName>
    </submittedName>
</protein>
<keyword evidence="2" id="KW-1185">Reference proteome</keyword>
<dbReference type="EMBL" id="JAUEPR010000014">
    <property type="protein sequence ID" value="KAK0478287.1"/>
    <property type="molecule type" value="Genomic_DNA"/>
</dbReference>
<gene>
    <name evidence="1" type="ORF">IW261DRAFT_217115</name>
</gene>
<reference evidence="1" key="1">
    <citation type="submission" date="2023-06" db="EMBL/GenBank/DDBJ databases">
        <authorList>
            <consortium name="Lawrence Berkeley National Laboratory"/>
            <person name="Ahrendt S."/>
            <person name="Sahu N."/>
            <person name="Indic B."/>
            <person name="Wong-Bajracharya J."/>
            <person name="Merenyi Z."/>
            <person name="Ke H.-M."/>
            <person name="Monk M."/>
            <person name="Kocsube S."/>
            <person name="Drula E."/>
            <person name="Lipzen A."/>
            <person name="Balint B."/>
            <person name="Henrissat B."/>
            <person name="Andreopoulos B."/>
            <person name="Martin F.M."/>
            <person name="Harder C.B."/>
            <person name="Rigling D."/>
            <person name="Ford K.L."/>
            <person name="Foster G.D."/>
            <person name="Pangilinan J."/>
            <person name="Papanicolaou A."/>
            <person name="Barry K."/>
            <person name="LaButti K."/>
            <person name="Viragh M."/>
            <person name="Koriabine M."/>
            <person name="Yan M."/>
            <person name="Riley R."/>
            <person name="Champramary S."/>
            <person name="Plett K.L."/>
            <person name="Tsai I.J."/>
            <person name="Slot J."/>
            <person name="Sipos G."/>
            <person name="Plett J."/>
            <person name="Nagy L.G."/>
            <person name="Grigoriev I.V."/>
        </authorList>
    </citation>
    <scope>NUCLEOTIDE SEQUENCE</scope>
    <source>
        <strain evidence="1">ICMP 16352</strain>
    </source>
</reference>
<comment type="caution">
    <text evidence="1">The sequence shown here is derived from an EMBL/GenBank/DDBJ whole genome shotgun (WGS) entry which is preliminary data.</text>
</comment>
<evidence type="ECO:0000313" key="1">
    <source>
        <dbReference type="EMBL" id="KAK0478287.1"/>
    </source>
</evidence>
<organism evidence="1 2">
    <name type="scientific">Armillaria novae-zelandiae</name>
    <dbReference type="NCBI Taxonomy" id="153914"/>
    <lineage>
        <taxon>Eukaryota</taxon>
        <taxon>Fungi</taxon>
        <taxon>Dikarya</taxon>
        <taxon>Basidiomycota</taxon>
        <taxon>Agaricomycotina</taxon>
        <taxon>Agaricomycetes</taxon>
        <taxon>Agaricomycetidae</taxon>
        <taxon>Agaricales</taxon>
        <taxon>Marasmiineae</taxon>
        <taxon>Physalacriaceae</taxon>
        <taxon>Armillaria</taxon>
    </lineage>
</organism>
<accession>A0AA39U673</accession>
<dbReference type="Proteomes" id="UP001175227">
    <property type="component" value="Unassembled WGS sequence"/>
</dbReference>
<evidence type="ECO:0000313" key="2">
    <source>
        <dbReference type="Proteomes" id="UP001175227"/>
    </source>
</evidence>
<name>A0AA39U673_9AGAR</name>
<sequence length="79" mass="8584">MSYYAVHTALNLPTATSHPSANCVQWSSDGQVVITTKSAVYIMTPDHGINFDTTSLLRSIGEVGRCASRWLVPDIDSVE</sequence>
<dbReference type="AlphaFoldDB" id="A0AA39U673"/>
<proteinExistence type="predicted"/>